<evidence type="ECO:0000256" key="1">
    <source>
        <dbReference type="ARBA" id="ARBA00023015"/>
    </source>
</evidence>
<dbReference type="EMBL" id="BIFT01000001">
    <property type="protein sequence ID" value="GCE28773.1"/>
    <property type="molecule type" value="Genomic_DNA"/>
</dbReference>
<keyword evidence="5" id="KW-1185">Reference proteome</keyword>
<name>A0A402BBK7_9CHLR</name>
<keyword evidence="2" id="KW-0804">Transcription</keyword>
<dbReference type="PANTHER" id="PTHR43436">
    <property type="entry name" value="ARAC-FAMILY TRANSCRIPTIONAL REGULATOR"/>
    <property type="match status" value="1"/>
</dbReference>
<sequence>MLSEDLDAASAAYRVGYQDASYFNREYKSLFGIPPMRDVQRLRGETLALSGR</sequence>
<protein>
    <recommendedName>
        <fullName evidence="3">HTH araC/xylS-type domain-containing protein</fullName>
    </recommendedName>
</protein>
<dbReference type="SUPFAM" id="SSF46689">
    <property type="entry name" value="Homeodomain-like"/>
    <property type="match status" value="1"/>
</dbReference>
<accession>A0A402BBK7</accession>
<dbReference type="PROSITE" id="PS01124">
    <property type="entry name" value="HTH_ARAC_FAMILY_2"/>
    <property type="match status" value="1"/>
</dbReference>
<feature type="domain" description="HTH araC/xylS-type" evidence="3">
    <location>
        <begin position="1"/>
        <end position="41"/>
    </location>
</feature>
<dbReference type="GO" id="GO:0003700">
    <property type="term" value="F:DNA-binding transcription factor activity"/>
    <property type="evidence" value="ECO:0007669"/>
    <property type="project" value="InterPro"/>
</dbReference>
<comment type="caution">
    <text evidence="4">The sequence shown here is derived from an EMBL/GenBank/DDBJ whole genome shotgun (WGS) entry which is preliminary data.</text>
</comment>
<evidence type="ECO:0000313" key="4">
    <source>
        <dbReference type="EMBL" id="GCE28773.1"/>
    </source>
</evidence>
<dbReference type="InterPro" id="IPR018060">
    <property type="entry name" value="HTH_AraC"/>
</dbReference>
<dbReference type="Proteomes" id="UP000287171">
    <property type="component" value="Unassembled WGS sequence"/>
</dbReference>
<dbReference type="PANTHER" id="PTHR43436:SF1">
    <property type="entry name" value="TRANSCRIPTIONAL REGULATORY PROTEIN"/>
    <property type="match status" value="1"/>
</dbReference>
<dbReference type="InterPro" id="IPR009057">
    <property type="entry name" value="Homeodomain-like_sf"/>
</dbReference>
<reference evidence="5" key="1">
    <citation type="submission" date="2018-12" db="EMBL/GenBank/DDBJ databases">
        <title>Tengunoibacter tsumagoiensis gen. nov., sp. nov., Dictyobacter kobayashii sp. nov., D. alpinus sp. nov., and D. joshuensis sp. nov. and description of Dictyobacteraceae fam. nov. within the order Ktedonobacterales isolated from Tengu-no-mugimeshi.</title>
        <authorList>
            <person name="Wang C.M."/>
            <person name="Zheng Y."/>
            <person name="Sakai Y."/>
            <person name="Toyoda A."/>
            <person name="Minakuchi Y."/>
            <person name="Abe K."/>
            <person name="Yokota A."/>
            <person name="Yabe S."/>
        </authorList>
    </citation>
    <scope>NUCLEOTIDE SEQUENCE [LARGE SCALE GENOMIC DNA]</scope>
    <source>
        <strain evidence="5">Uno16</strain>
    </source>
</reference>
<proteinExistence type="predicted"/>
<gene>
    <name evidence="4" type="ORF">KDA_42570</name>
</gene>
<dbReference type="Gene3D" id="1.10.10.60">
    <property type="entry name" value="Homeodomain-like"/>
    <property type="match status" value="1"/>
</dbReference>
<evidence type="ECO:0000256" key="2">
    <source>
        <dbReference type="ARBA" id="ARBA00023163"/>
    </source>
</evidence>
<dbReference type="AlphaFoldDB" id="A0A402BBK7"/>
<evidence type="ECO:0000313" key="5">
    <source>
        <dbReference type="Proteomes" id="UP000287171"/>
    </source>
</evidence>
<keyword evidence="1" id="KW-0805">Transcription regulation</keyword>
<evidence type="ECO:0000259" key="3">
    <source>
        <dbReference type="PROSITE" id="PS01124"/>
    </source>
</evidence>
<organism evidence="4 5">
    <name type="scientific">Dictyobacter alpinus</name>
    <dbReference type="NCBI Taxonomy" id="2014873"/>
    <lineage>
        <taxon>Bacteria</taxon>
        <taxon>Bacillati</taxon>
        <taxon>Chloroflexota</taxon>
        <taxon>Ktedonobacteria</taxon>
        <taxon>Ktedonobacterales</taxon>
        <taxon>Dictyobacteraceae</taxon>
        <taxon>Dictyobacter</taxon>
    </lineage>
</organism>
<dbReference type="GO" id="GO:0043565">
    <property type="term" value="F:sequence-specific DNA binding"/>
    <property type="evidence" value="ECO:0007669"/>
    <property type="project" value="InterPro"/>
</dbReference>